<dbReference type="InParanoid" id="A0A6L2Q3I4"/>
<evidence type="ECO:0000256" key="9">
    <source>
        <dbReference type="RuleBase" id="RU003477"/>
    </source>
</evidence>
<dbReference type="GO" id="GO:0005840">
    <property type="term" value="C:ribosome"/>
    <property type="evidence" value="ECO:0007669"/>
    <property type="project" value="UniProtKB-KW"/>
</dbReference>
<dbReference type="Pfam" id="PF17136">
    <property type="entry name" value="ribosomal_L24"/>
    <property type="match status" value="1"/>
</dbReference>
<sequence>MRLSSVLCKVADLTKQYSNLPESYIKRAMEQVYWRTPKGRQYLKREVKRKKYYFGIHRPWTTEFQMENERGTMRKKVFVEPICDWSFFKGDRVEVLVGQDKGKQGIICQVFQERNWVIVEGLNCELKLIGKNKDFPGIYIKSEKPLLVTNEVALVDPSDLKSSPIEWRYTEAGQKVRVSVRTGRIIPIPRAAEETYDYKTKASYIESEKDTKASEVTAITFEPALKTFEMDIMEQMGIKEDRVPGKTYWY</sequence>
<keyword evidence="6 9" id="KW-0687">Ribonucleoprotein</keyword>
<dbReference type="GO" id="GO:0003735">
    <property type="term" value="F:structural constituent of ribosome"/>
    <property type="evidence" value="ECO:0007669"/>
    <property type="project" value="InterPro"/>
</dbReference>
<dbReference type="EMBL" id="BLKM01000900">
    <property type="protein sequence ID" value="GFG39379.1"/>
    <property type="molecule type" value="Genomic_DNA"/>
</dbReference>
<evidence type="ECO:0000256" key="4">
    <source>
        <dbReference type="ARBA" id="ARBA00022980"/>
    </source>
</evidence>
<evidence type="ECO:0000313" key="12">
    <source>
        <dbReference type="Proteomes" id="UP000502823"/>
    </source>
</evidence>
<evidence type="ECO:0000256" key="5">
    <source>
        <dbReference type="ARBA" id="ARBA00023128"/>
    </source>
</evidence>
<keyword evidence="5" id="KW-0496">Mitochondrion</keyword>
<dbReference type="GO" id="GO:1990904">
    <property type="term" value="C:ribonucleoprotein complex"/>
    <property type="evidence" value="ECO:0007669"/>
    <property type="project" value="UniProtKB-KW"/>
</dbReference>
<evidence type="ECO:0000259" key="10">
    <source>
        <dbReference type="SMART" id="SM00739"/>
    </source>
</evidence>
<comment type="similarity">
    <text evidence="2 9">Belongs to the universal ribosomal protein uL24 family.</text>
</comment>
<feature type="domain" description="KOW" evidence="10">
    <location>
        <begin position="86"/>
        <end position="113"/>
    </location>
</feature>
<comment type="subcellular location">
    <subcellularLocation>
        <location evidence="1">Mitochondrion</location>
    </subcellularLocation>
</comment>
<dbReference type="InterPro" id="IPR041988">
    <property type="entry name" value="Ribosomal_uL24_KOW"/>
</dbReference>
<dbReference type="SUPFAM" id="SSF50104">
    <property type="entry name" value="Translation proteins SH3-like domain"/>
    <property type="match status" value="1"/>
</dbReference>
<dbReference type="NCBIfam" id="TIGR01079">
    <property type="entry name" value="rplX_bact"/>
    <property type="match status" value="1"/>
</dbReference>
<dbReference type="GO" id="GO:0005739">
    <property type="term" value="C:mitochondrion"/>
    <property type="evidence" value="ECO:0007669"/>
    <property type="project" value="UniProtKB-SubCell"/>
</dbReference>
<keyword evidence="3" id="KW-0809">Transit peptide</keyword>
<dbReference type="CDD" id="cd06089">
    <property type="entry name" value="KOW_RPL26"/>
    <property type="match status" value="1"/>
</dbReference>
<evidence type="ECO:0000313" key="11">
    <source>
        <dbReference type="EMBL" id="GFG39379.1"/>
    </source>
</evidence>
<dbReference type="Proteomes" id="UP000502823">
    <property type="component" value="Unassembled WGS sequence"/>
</dbReference>
<dbReference type="SMART" id="SM00739">
    <property type="entry name" value="KOW"/>
    <property type="match status" value="1"/>
</dbReference>
<keyword evidence="4 9" id="KW-0689">Ribosomal protein</keyword>
<evidence type="ECO:0000256" key="3">
    <source>
        <dbReference type="ARBA" id="ARBA00022946"/>
    </source>
</evidence>
<evidence type="ECO:0000256" key="7">
    <source>
        <dbReference type="ARBA" id="ARBA00035283"/>
    </source>
</evidence>
<dbReference type="InterPro" id="IPR057264">
    <property type="entry name" value="Ribosomal_uL24_C"/>
</dbReference>
<dbReference type="InterPro" id="IPR003256">
    <property type="entry name" value="Ribosomal_uL24"/>
</dbReference>
<accession>A0A6L2Q3I4</accession>
<comment type="caution">
    <text evidence="11">The sequence shown here is derived from an EMBL/GenBank/DDBJ whole genome shotgun (WGS) entry which is preliminary data.</text>
</comment>
<protein>
    <recommendedName>
        <fullName evidence="7">Large ribosomal subunit protein uL24m</fullName>
    </recommendedName>
    <alternativeName>
        <fullName evidence="8">39S ribosomal protein L24, mitochondrial</fullName>
    </alternativeName>
</protein>
<dbReference type="GO" id="GO:0003723">
    <property type="term" value="F:RNA binding"/>
    <property type="evidence" value="ECO:0007669"/>
    <property type="project" value="InterPro"/>
</dbReference>
<gene>
    <name evidence="11" type="ORF">Cfor_08328</name>
</gene>
<dbReference type="GO" id="GO:0006412">
    <property type="term" value="P:translation"/>
    <property type="evidence" value="ECO:0007669"/>
    <property type="project" value="InterPro"/>
</dbReference>
<dbReference type="PROSITE" id="PS01108">
    <property type="entry name" value="RIBOSOMAL_L24"/>
    <property type="match status" value="1"/>
</dbReference>
<dbReference type="FunFam" id="2.30.30.30:FF:000032">
    <property type="entry name" value="39S ribosomal protein L24, mitochondrial"/>
    <property type="match status" value="1"/>
</dbReference>
<evidence type="ECO:0000256" key="2">
    <source>
        <dbReference type="ARBA" id="ARBA00010618"/>
    </source>
</evidence>
<dbReference type="FunCoup" id="A0A6L2Q3I4">
    <property type="interactions" value="539"/>
</dbReference>
<dbReference type="InterPro" id="IPR008991">
    <property type="entry name" value="Translation_prot_SH3-like_sf"/>
</dbReference>
<dbReference type="Pfam" id="PF00467">
    <property type="entry name" value="KOW"/>
    <property type="match status" value="1"/>
</dbReference>
<name>A0A6L2Q3I4_COPFO</name>
<dbReference type="OrthoDB" id="359154at2759"/>
<dbReference type="InterPro" id="IPR005825">
    <property type="entry name" value="Ribosomal_uL24_CS"/>
</dbReference>
<dbReference type="PANTHER" id="PTHR12903">
    <property type="entry name" value="MITOCHONDRIAL RIBOSOMAL PROTEIN L24"/>
    <property type="match status" value="1"/>
</dbReference>
<dbReference type="InterPro" id="IPR014722">
    <property type="entry name" value="Rib_uL2_dom2"/>
</dbReference>
<keyword evidence="12" id="KW-1185">Reference proteome</keyword>
<evidence type="ECO:0000256" key="8">
    <source>
        <dbReference type="ARBA" id="ARBA00035357"/>
    </source>
</evidence>
<dbReference type="AlphaFoldDB" id="A0A6L2Q3I4"/>
<dbReference type="InterPro" id="IPR005824">
    <property type="entry name" value="KOW"/>
</dbReference>
<reference evidence="12" key="1">
    <citation type="submission" date="2020-01" db="EMBL/GenBank/DDBJ databases">
        <title>Draft genome sequence of the Termite Coptotermes fromosanus.</title>
        <authorList>
            <person name="Itakura S."/>
            <person name="Yosikawa Y."/>
            <person name="Umezawa K."/>
        </authorList>
    </citation>
    <scope>NUCLEOTIDE SEQUENCE [LARGE SCALE GENOMIC DNA]</scope>
</reference>
<organism evidence="11 12">
    <name type="scientific">Coptotermes formosanus</name>
    <name type="common">Formosan subterranean termite</name>
    <dbReference type="NCBI Taxonomy" id="36987"/>
    <lineage>
        <taxon>Eukaryota</taxon>
        <taxon>Metazoa</taxon>
        <taxon>Ecdysozoa</taxon>
        <taxon>Arthropoda</taxon>
        <taxon>Hexapoda</taxon>
        <taxon>Insecta</taxon>
        <taxon>Pterygota</taxon>
        <taxon>Neoptera</taxon>
        <taxon>Polyneoptera</taxon>
        <taxon>Dictyoptera</taxon>
        <taxon>Blattodea</taxon>
        <taxon>Blattoidea</taxon>
        <taxon>Termitoidae</taxon>
        <taxon>Rhinotermitidae</taxon>
        <taxon>Coptotermes</taxon>
    </lineage>
</organism>
<proteinExistence type="inferred from homology"/>
<evidence type="ECO:0000256" key="6">
    <source>
        <dbReference type="ARBA" id="ARBA00023274"/>
    </source>
</evidence>
<evidence type="ECO:0000256" key="1">
    <source>
        <dbReference type="ARBA" id="ARBA00004173"/>
    </source>
</evidence>
<dbReference type="Gene3D" id="2.30.30.30">
    <property type="match status" value="1"/>
</dbReference>